<evidence type="ECO:0008006" key="10">
    <source>
        <dbReference type="Google" id="ProtNLM"/>
    </source>
</evidence>
<comment type="caution">
    <text evidence="8">The sequence shown here is derived from an EMBL/GenBank/DDBJ whole genome shotgun (WGS) entry which is preliminary data.</text>
</comment>
<dbReference type="SMART" id="SM00487">
    <property type="entry name" value="DEXDc"/>
    <property type="match status" value="1"/>
</dbReference>
<keyword evidence="3" id="KW-0694">RNA-binding</keyword>
<keyword evidence="2" id="KW-0347">Helicase</keyword>
<accession>A0AAD8IX23</accession>
<dbReference type="SUPFAM" id="SSF52540">
    <property type="entry name" value="P-loop containing nucleoside triphosphate hydrolases"/>
    <property type="match status" value="1"/>
</dbReference>
<dbReference type="AlphaFoldDB" id="A0AAD8IX23"/>
<keyword evidence="4" id="KW-0119">Carbohydrate metabolism</keyword>
<protein>
    <recommendedName>
        <fullName evidence="10">RNA helicase</fullName>
    </recommendedName>
</protein>
<feature type="domain" description="Helicase C-terminal" evidence="7">
    <location>
        <begin position="223"/>
        <end position="372"/>
    </location>
</feature>
<gene>
    <name evidence="8" type="ORF">POM88_012601</name>
</gene>
<dbReference type="PROSITE" id="PS51192">
    <property type="entry name" value="HELICASE_ATP_BIND_1"/>
    <property type="match status" value="1"/>
</dbReference>
<evidence type="ECO:0000256" key="4">
    <source>
        <dbReference type="ARBA" id="ARBA00023277"/>
    </source>
</evidence>
<dbReference type="PROSITE" id="PS00039">
    <property type="entry name" value="DEAD_ATP_HELICASE"/>
    <property type="match status" value="1"/>
</dbReference>
<dbReference type="Pfam" id="PF00271">
    <property type="entry name" value="Helicase_C"/>
    <property type="match status" value="1"/>
</dbReference>
<evidence type="ECO:0000313" key="9">
    <source>
        <dbReference type="Proteomes" id="UP001237642"/>
    </source>
</evidence>
<keyword evidence="2" id="KW-0547">Nucleotide-binding</keyword>
<reference evidence="8" key="1">
    <citation type="submission" date="2023-02" db="EMBL/GenBank/DDBJ databases">
        <title>Genome of toxic invasive species Heracleum sosnowskyi carries increased number of genes despite the absence of recent whole-genome duplications.</title>
        <authorList>
            <person name="Schelkunov M."/>
            <person name="Shtratnikova V."/>
            <person name="Makarenko M."/>
            <person name="Klepikova A."/>
            <person name="Omelchenko D."/>
            <person name="Novikova G."/>
            <person name="Obukhova E."/>
            <person name="Bogdanov V."/>
            <person name="Penin A."/>
            <person name="Logacheva M."/>
        </authorList>
    </citation>
    <scope>NUCLEOTIDE SEQUENCE</scope>
    <source>
        <strain evidence="8">Hsosn_3</strain>
        <tissue evidence="8">Leaf</tissue>
    </source>
</reference>
<evidence type="ECO:0000256" key="5">
    <source>
        <dbReference type="SAM" id="Phobius"/>
    </source>
</evidence>
<dbReference type="InterPro" id="IPR027417">
    <property type="entry name" value="P-loop_NTPase"/>
</dbReference>
<dbReference type="InterPro" id="IPR008811">
    <property type="entry name" value="Glycosyl_hydrolases_36"/>
</dbReference>
<dbReference type="CDD" id="cd18787">
    <property type="entry name" value="SF2_C_DEAD"/>
    <property type="match status" value="1"/>
</dbReference>
<proteinExistence type="predicted"/>
<dbReference type="InterPro" id="IPR014001">
    <property type="entry name" value="Helicase_ATP-bd"/>
</dbReference>
<dbReference type="Proteomes" id="UP001237642">
    <property type="component" value="Unassembled WGS sequence"/>
</dbReference>
<organism evidence="8 9">
    <name type="scientific">Heracleum sosnowskyi</name>
    <dbReference type="NCBI Taxonomy" id="360622"/>
    <lineage>
        <taxon>Eukaryota</taxon>
        <taxon>Viridiplantae</taxon>
        <taxon>Streptophyta</taxon>
        <taxon>Embryophyta</taxon>
        <taxon>Tracheophyta</taxon>
        <taxon>Spermatophyta</taxon>
        <taxon>Magnoliopsida</taxon>
        <taxon>eudicotyledons</taxon>
        <taxon>Gunneridae</taxon>
        <taxon>Pentapetalae</taxon>
        <taxon>asterids</taxon>
        <taxon>campanulids</taxon>
        <taxon>Apiales</taxon>
        <taxon>Apiaceae</taxon>
        <taxon>Apioideae</taxon>
        <taxon>apioid superclade</taxon>
        <taxon>Tordylieae</taxon>
        <taxon>Tordyliinae</taxon>
        <taxon>Heracleum</taxon>
    </lineage>
</organism>
<name>A0AAD8IX23_9APIA</name>
<dbReference type="GO" id="GO:0005524">
    <property type="term" value="F:ATP binding"/>
    <property type="evidence" value="ECO:0007669"/>
    <property type="project" value="UniProtKB-KW"/>
</dbReference>
<keyword evidence="2" id="KW-0067">ATP-binding</keyword>
<keyword evidence="5" id="KW-0812">Transmembrane</keyword>
<dbReference type="PROSITE" id="PS51194">
    <property type="entry name" value="HELICASE_CTER"/>
    <property type="match status" value="1"/>
</dbReference>
<reference evidence="8" key="2">
    <citation type="submission" date="2023-05" db="EMBL/GenBank/DDBJ databases">
        <authorList>
            <person name="Schelkunov M.I."/>
        </authorList>
    </citation>
    <scope>NUCLEOTIDE SEQUENCE</scope>
    <source>
        <strain evidence="8">Hsosn_3</strain>
        <tissue evidence="8">Leaf</tissue>
    </source>
</reference>
<feature type="transmembrane region" description="Helical" evidence="5">
    <location>
        <begin position="309"/>
        <end position="327"/>
    </location>
</feature>
<sequence>MAVEHKSLKDLETQFLLVKSKNDGSEDCKSVYTVFLPIIEGDFRVVLQGNQTDCLDVCLESGDPALDKFEGSHLVFVATGSNPFDLITNAVKYCLYGGAPKGLQLKELDRGADIVVATPGRLNDILEMKKIDFRQISLLVLDEADRMLDMGFEPQIRKIVNEIPARRQTLMYTAIWPKEVRKIAGDLLVNPVQVNIGKVDELAANKSITQYVEVVPQMEKQRRLEKILMSQERGSKIIIFCSTKKMCDQLTRTISRTFGAAAIHGEKSQSNRDYVLNKFQSGDCPILVATDVAARGLDIKDISMFFVNYLHLMFLLLAAMLCWKLIIPDMLNWFGVKPGVVEMEHYESKLAFPVSSPGVESDELCGALTCMTKNGLGLVNPDKVFSFYDELHSYSVHPMAEYHGAARAVGGCGIYVSDKPGHHNFNLLKKLVLPNGSILRAKLPGRPTCLTLEEQSKN</sequence>
<evidence type="ECO:0000256" key="2">
    <source>
        <dbReference type="ARBA" id="ARBA00022806"/>
    </source>
</evidence>
<dbReference type="Pfam" id="PF05691">
    <property type="entry name" value="Raffinose_syn"/>
    <property type="match status" value="3"/>
</dbReference>
<keyword evidence="5" id="KW-1133">Transmembrane helix</keyword>
<evidence type="ECO:0000259" key="7">
    <source>
        <dbReference type="PROSITE" id="PS51194"/>
    </source>
</evidence>
<evidence type="ECO:0000313" key="8">
    <source>
        <dbReference type="EMBL" id="KAK1393545.1"/>
    </source>
</evidence>
<dbReference type="InterPro" id="IPR001650">
    <property type="entry name" value="Helicase_C-like"/>
</dbReference>
<dbReference type="EMBL" id="JAUIZM010000003">
    <property type="protein sequence ID" value="KAK1393545.1"/>
    <property type="molecule type" value="Genomic_DNA"/>
</dbReference>
<dbReference type="SMART" id="SM00490">
    <property type="entry name" value="HELICc"/>
    <property type="match status" value="1"/>
</dbReference>
<evidence type="ECO:0000256" key="3">
    <source>
        <dbReference type="ARBA" id="ARBA00022884"/>
    </source>
</evidence>
<keyword evidence="5" id="KW-0472">Membrane</keyword>
<dbReference type="GO" id="GO:0003724">
    <property type="term" value="F:RNA helicase activity"/>
    <property type="evidence" value="ECO:0007669"/>
    <property type="project" value="UniProtKB-EC"/>
</dbReference>
<dbReference type="GO" id="GO:0016787">
    <property type="term" value="F:hydrolase activity"/>
    <property type="evidence" value="ECO:0007669"/>
    <property type="project" value="UniProtKB-KW"/>
</dbReference>
<keyword evidence="1" id="KW-0378">Hydrolase</keyword>
<feature type="domain" description="Helicase ATP-binding" evidence="6">
    <location>
        <begin position="92"/>
        <end position="194"/>
    </location>
</feature>
<dbReference type="GO" id="GO:0003723">
    <property type="term" value="F:RNA binding"/>
    <property type="evidence" value="ECO:0007669"/>
    <property type="project" value="UniProtKB-KW"/>
</dbReference>
<evidence type="ECO:0000256" key="1">
    <source>
        <dbReference type="ARBA" id="ARBA00022801"/>
    </source>
</evidence>
<keyword evidence="9" id="KW-1185">Reference proteome</keyword>
<dbReference type="Gene3D" id="3.40.50.300">
    <property type="entry name" value="P-loop containing nucleotide triphosphate hydrolases"/>
    <property type="match status" value="2"/>
</dbReference>
<dbReference type="PANTHER" id="PTHR47958">
    <property type="entry name" value="ATP-DEPENDENT RNA HELICASE DBP3"/>
    <property type="match status" value="1"/>
</dbReference>
<dbReference type="InterPro" id="IPR000629">
    <property type="entry name" value="RNA-helicase_DEAD-box_CS"/>
</dbReference>
<evidence type="ECO:0000259" key="6">
    <source>
        <dbReference type="PROSITE" id="PS51192"/>
    </source>
</evidence>